<keyword evidence="1" id="KW-0472">Membrane</keyword>
<gene>
    <name evidence="2" type="ORF">NF27_DT00940</name>
</gene>
<protein>
    <submittedName>
        <fullName evidence="2">Uncharacterized protein</fullName>
    </submittedName>
</protein>
<sequence>MALLIVLTCSYFCLLVFGLPLYLYYKKYQLLKFRYVLPTALSIGFILGSLVQNNPGYYSALFIGLNSMIVGLSLLISLRRLNKR</sequence>
<evidence type="ECO:0000313" key="3">
    <source>
        <dbReference type="Proteomes" id="UP000031258"/>
    </source>
</evidence>
<name>A0A0C1QZ89_9RICK</name>
<accession>A0A0C1QZ89</accession>
<feature type="transmembrane region" description="Helical" evidence="1">
    <location>
        <begin position="5"/>
        <end position="23"/>
    </location>
</feature>
<dbReference type="EMBL" id="JSWE01000096">
    <property type="protein sequence ID" value="KIE05320.1"/>
    <property type="molecule type" value="Genomic_DNA"/>
</dbReference>
<dbReference type="AlphaFoldDB" id="A0A0C1QZ89"/>
<evidence type="ECO:0000256" key="1">
    <source>
        <dbReference type="SAM" id="Phobius"/>
    </source>
</evidence>
<reference evidence="2 3" key="1">
    <citation type="submission" date="2014-11" db="EMBL/GenBank/DDBJ databases">
        <title>A Rickettsiales Symbiont of Amoebae With Ancient Features.</title>
        <authorList>
            <person name="Schulz F."/>
            <person name="Martijn J."/>
            <person name="Wascher F."/>
            <person name="Kostanjsek R."/>
            <person name="Ettema T.J."/>
            <person name="Horn M."/>
        </authorList>
    </citation>
    <scope>NUCLEOTIDE SEQUENCE [LARGE SCALE GENOMIC DNA]</scope>
    <source>
        <strain evidence="2 3">UWC36</strain>
    </source>
</reference>
<dbReference type="RefSeq" id="WP_039456382.1">
    <property type="nucleotide sequence ID" value="NZ_JSWE01000096.1"/>
</dbReference>
<comment type="caution">
    <text evidence="2">The sequence shown here is derived from an EMBL/GenBank/DDBJ whole genome shotgun (WGS) entry which is preliminary data.</text>
</comment>
<feature type="transmembrane region" description="Helical" evidence="1">
    <location>
        <begin position="57"/>
        <end position="78"/>
    </location>
</feature>
<keyword evidence="1" id="KW-1133">Transmembrane helix</keyword>
<evidence type="ECO:0000313" key="2">
    <source>
        <dbReference type="EMBL" id="KIE05320.1"/>
    </source>
</evidence>
<keyword evidence="3" id="KW-1185">Reference proteome</keyword>
<keyword evidence="1" id="KW-0812">Transmembrane</keyword>
<feature type="transmembrane region" description="Helical" evidence="1">
    <location>
        <begin position="35"/>
        <end position="51"/>
    </location>
</feature>
<organism evidence="2 3">
    <name type="scientific">Candidatus Jidaibacter acanthamoebae</name>
    <dbReference type="NCBI Taxonomy" id="86105"/>
    <lineage>
        <taxon>Bacteria</taxon>
        <taxon>Pseudomonadati</taxon>
        <taxon>Pseudomonadota</taxon>
        <taxon>Alphaproteobacteria</taxon>
        <taxon>Rickettsiales</taxon>
        <taxon>Candidatus Midichloriaceae</taxon>
        <taxon>Candidatus Jidaibacter</taxon>
    </lineage>
</organism>
<dbReference type="Proteomes" id="UP000031258">
    <property type="component" value="Unassembled WGS sequence"/>
</dbReference>
<proteinExistence type="predicted"/>